<proteinExistence type="predicted"/>
<protein>
    <recommendedName>
        <fullName evidence="3">Polymerase beta nucleotidyltransferase domain-containing protein</fullName>
    </recommendedName>
</protein>
<dbReference type="PANTHER" id="PTHR43852">
    <property type="entry name" value="NUCLEOTIDYLTRANSFERASE"/>
    <property type="match status" value="1"/>
</dbReference>
<name>A0A483CY60_9EURY</name>
<evidence type="ECO:0008006" key="3">
    <source>
        <dbReference type="Google" id="ProtNLM"/>
    </source>
</evidence>
<reference evidence="1 2" key="1">
    <citation type="submission" date="2017-11" db="EMBL/GenBank/DDBJ databases">
        <title>Isolation and Characterization of Methanofollis Species from Methane Seep Offshore SW Taiwan.</title>
        <authorList>
            <person name="Teng N.-H."/>
            <person name="Lai M.-C."/>
            <person name="Chen S.-C."/>
        </authorList>
    </citation>
    <scope>NUCLEOTIDE SEQUENCE [LARGE SCALE GENOMIC DNA]</scope>
    <source>
        <strain evidence="1 2">FWC-SCC2</strain>
    </source>
</reference>
<dbReference type="OrthoDB" id="23323at2157"/>
<gene>
    <name evidence="1" type="ORF">CUJ86_04405</name>
</gene>
<keyword evidence="2" id="KW-1185">Reference proteome</keyword>
<comment type="caution">
    <text evidence="1">The sequence shown here is derived from an EMBL/GenBank/DDBJ whole genome shotgun (WGS) entry which is preliminary data.</text>
</comment>
<dbReference type="InterPro" id="IPR052930">
    <property type="entry name" value="TA_antitoxin_MntA"/>
</dbReference>
<sequence length="155" mass="17551">MGSPGADLFGPETGRLHVLDREERARVLREIGDVMGRFPVVSLGYVFRSFLRGPFHDLDCAVLLSGSHSPYEAMKIARRIEGEIERAIGYLCVVECRVLNDAPVSFAYEVIRAGRAVYVREPAVRIRYEAGLISAWQDYRETLVWFNRRYLGGSP</sequence>
<dbReference type="PANTHER" id="PTHR43852:SF3">
    <property type="entry name" value="NUCLEOTIDYLTRANSFERASE"/>
    <property type="match status" value="1"/>
</dbReference>
<dbReference type="EMBL" id="PGCL01000002">
    <property type="protein sequence ID" value="TAJ45019.1"/>
    <property type="molecule type" value="Genomic_DNA"/>
</dbReference>
<organism evidence="1 2">
    <name type="scientific">Methanofollis fontis</name>
    <dbReference type="NCBI Taxonomy" id="2052832"/>
    <lineage>
        <taxon>Archaea</taxon>
        <taxon>Methanobacteriati</taxon>
        <taxon>Methanobacteriota</taxon>
        <taxon>Stenosarchaea group</taxon>
        <taxon>Methanomicrobia</taxon>
        <taxon>Methanomicrobiales</taxon>
        <taxon>Methanomicrobiaceae</taxon>
        <taxon>Methanofollis</taxon>
    </lineage>
</organism>
<evidence type="ECO:0000313" key="2">
    <source>
        <dbReference type="Proteomes" id="UP000292580"/>
    </source>
</evidence>
<dbReference type="AlphaFoldDB" id="A0A483CY60"/>
<dbReference type="Proteomes" id="UP000292580">
    <property type="component" value="Unassembled WGS sequence"/>
</dbReference>
<evidence type="ECO:0000313" key="1">
    <source>
        <dbReference type="EMBL" id="TAJ45019.1"/>
    </source>
</evidence>
<accession>A0A483CY60</accession>